<sequence>MGIYTKTGDKGTTALVGGSRVEKIAPQVETYGTVDELNAAISLAQKALQVTRHQELLDRIQFQLFYLGAELAAPNAHIRDEMQKRITDTDISALERAIDNAMAQVPPVHSFVLPGRCEAASRLHLARAIARRAERRVIALSHELNLRPELIRYLNRLSDALYALARREDIEAQLQGLVTTISARYQAAMSQANQATTSVQTDTTPATCAQQSTASNALPSATQQTLKLLNLAVAKAQQIGIPIVFALVDRHGNTIIHYRMPGALLVSTHLALQKAYSAAALKMPTHELHQAVQPGQDLYQLEASCSGKIVSFGGGYPIFNQQQLIGAIGISGGSVEQDMQIAQAALQGI</sequence>
<dbReference type="PIRSF" id="PIRSF036411">
    <property type="entry name" value="ATR_PduO"/>
    <property type="match status" value="1"/>
</dbReference>
<dbReference type="NCBIfam" id="TIGR00636">
    <property type="entry name" value="PduO_Nterm"/>
    <property type="match status" value="1"/>
</dbReference>
<dbReference type="PANTHER" id="PTHR12213:SF0">
    <property type="entry name" value="CORRINOID ADENOSYLTRANSFERASE MMAB"/>
    <property type="match status" value="1"/>
</dbReference>
<evidence type="ECO:0000256" key="2">
    <source>
        <dbReference type="ARBA" id="ARBA00022741"/>
    </source>
</evidence>
<evidence type="ECO:0000256" key="3">
    <source>
        <dbReference type="ARBA" id="ARBA00022840"/>
    </source>
</evidence>
<dbReference type="InterPro" id="IPR005624">
    <property type="entry name" value="PduO/GlcC-like"/>
</dbReference>
<evidence type="ECO:0000256" key="1">
    <source>
        <dbReference type="ARBA" id="ARBA00022679"/>
    </source>
</evidence>
<dbReference type="GO" id="GO:0005524">
    <property type="term" value="F:ATP binding"/>
    <property type="evidence" value="ECO:0007669"/>
    <property type="project" value="UniProtKB-KW"/>
</dbReference>
<dbReference type="Gene3D" id="3.30.450.150">
    <property type="entry name" value="Haem-degrading domain"/>
    <property type="match status" value="1"/>
</dbReference>
<dbReference type="Proteomes" id="UP000198854">
    <property type="component" value="Unassembled WGS sequence"/>
</dbReference>
<evidence type="ECO:0000259" key="4">
    <source>
        <dbReference type="Pfam" id="PF01923"/>
    </source>
</evidence>
<dbReference type="GO" id="GO:0008817">
    <property type="term" value="F:corrinoid adenosyltransferase activity"/>
    <property type="evidence" value="ECO:0007669"/>
    <property type="project" value="TreeGrafter"/>
</dbReference>
<keyword evidence="2" id="KW-0547">Nucleotide-binding</keyword>
<evidence type="ECO:0000313" key="5">
    <source>
        <dbReference type="EMBL" id="SDH95010.1"/>
    </source>
</evidence>
<dbReference type="EMBL" id="FNDD01000038">
    <property type="protein sequence ID" value="SDH95010.1"/>
    <property type="molecule type" value="Genomic_DNA"/>
</dbReference>
<dbReference type="SUPFAM" id="SSF89028">
    <property type="entry name" value="Cobalamin adenosyltransferase-like"/>
    <property type="match status" value="1"/>
</dbReference>
<keyword evidence="1 5" id="KW-0808">Transferase</keyword>
<protein>
    <submittedName>
        <fullName evidence="5">ATP:cob(I)alamin adenosyltransferase</fullName>
    </submittedName>
</protein>
<dbReference type="OrthoDB" id="9778896at2"/>
<dbReference type="InterPro" id="IPR036451">
    <property type="entry name" value="CblAdoTrfase-like_sf"/>
</dbReference>
<gene>
    <name evidence="5" type="ORF">SAMN04488136_13844</name>
</gene>
<dbReference type="Gene3D" id="1.20.1200.10">
    <property type="entry name" value="Cobalamin adenosyltransferase-like"/>
    <property type="match status" value="1"/>
</dbReference>
<dbReference type="Pfam" id="PF03928">
    <property type="entry name" value="HbpS-like"/>
    <property type="match status" value="1"/>
</dbReference>
<dbReference type="STRING" id="861298.SAMN04488136_13844"/>
<feature type="domain" description="Cobalamin adenosyltransferase-like" evidence="4">
    <location>
        <begin position="3"/>
        <end position="166"/>
    </location>
</feature>
<dbReference type="PANTHER" id="PTHR12213">
    <property type="entry name" value="CORRINOID ADENOSYLTRANSFERASE"/>
    <property type="match status" value="1"/>
</dbReference>
<dbReference type="Pfam" id="PF01923">
    <property type="entry name" value="Cob_adeno_trans"/>
    <property type="match status" value="1"/>
</dbReference>
<dbReference type="InterPro" id="IPR038084">
    <property type="entry name" value="PduO/GlcC-like_sf"/>
</dbReference>
<organism evidence="5 6">
    <name type="scientific">Vibrio xiamenensis</name>
    <dbReference type="NCBI Taxonomy" id="861298"/>
    <lineage>
        <taxon>Bacteria</taxon>
        <taxon>Pseudomonadati</taxon>
        <taxon>Pseudomonadota</taxon>
        <taxon>Gammaproteobacteria</taxon>
        <taxon>Vibrionales</taxon>
        <taxon>Vibrionaceae</taxon>
        <taxon>Vibrio</taxon>
    </lineage>
</organism>
<reference evidence="5 6" key="1">
    <citation type="submission" date="2016-10" db="EMBL/GenBank/DDBJ databases">
        <authorList>
            <person name="de Groot N.N."/>
        </authorList>
    </citation>
    <scope>NUCLEOTIDE SEQUENCE [LARGE SCALE GENOMIC DNA]</scope>
    <source>
        <strain evidence="5 6">CGMCC 1.10228</strain>
    </source>
</reference>
<dbReference type="InterPro" id="IPR029499">
    <property type="entry name" value="PduO-typ"/>
</dbReference>
<dbReference type="AlphaFoldDB" id="A0A1G8GL24"/>
<keyword evidence="6" id="KW-1185">Reference proteome</keyword>
<dbReference type="InterPro" id="IPR009221">
    <property type="entry name" value="PduO"/>
</dbReference>
<dbReference type="InterPro" id="IPR016030">
    <property type="entry name" value="CblAdoTrfase-like"/>
</dbReference>
<evidence type="ECO:0000313" key="6">
    <source>
        <dbReference type="Proteomes" id="UP000198854"/>
    </source>
</evidence>
<name>A0A1G8GL24_9VIBR</name>
<keyword evidence="3" id="KW-0067">ATP-binding</keyword>
<accession>A0A1G8GL24</accession>
<dbReference type="RefSeq" id="WP_093279113.1">
    <property type="nucleotide sequence ID" value="NZ_FNDD01000038.1"/>
</dbReference>
<proteinExistence type="predicted"/>
<dbReference type="SUPFAM" id="SSF143744">
    <property type="entry name" value="GlcG-like"/>
    <property type="match status" value="1"/>
</dbReference>